<dbReference type="PANTHER" id="PTHR12143">
    <property type="entry name" value="PEPTIDE N-GLYCANASE PNGASE -RELATED"/>
    <property type="match status" value="1"/>
</dbReference>
<dbReference type="RefSeq" id="WP_127703268.1">
    <property type="nucleotide sequence ID" value="NZ_SACK01000001.1"/>
</dbReference>
<evidence type="ECO:0000256" key="2">
    <source>
        <dbReference type="ARBA" id="ARBA00011245"/>
    </source>
</evidence>
<evidence type="ECO:0000256" key="3">
    <source>
        <dbReference type="ARBA" id="ARBA00022837"/>
    </source>
</evidence>
<dbReference type="FunFam" id="3.30.2080.10:FF:000001">
    <property type="entry name" value="Alpha-1,2-mannosidase subfamily"/>
    <property type="match status" value="1"/>
</dbReference>
<dbReference type="Gene3D" id="3.30.2080.10">
    <property type="entry name" value="GH92 mannosidase domain"/>
    <property type="match status" value="1"/>
</dbReference>
<dbReference type="EMBL" id="SACK01000001">
    <property type="protein sequence ID" value="RVU02902.1"/>
    <property type="molecule type" value="Genomic_DNA"/>
</dbReference>
<protein>
    <submittedName>
        <fullName evidence="6">Glycoside hydrolase family 92 protein</fullName>
    </submittedName>
</protein>
<dbReference type="AlphaFoldDB" id="A0A437MZ06"/>
<proteinExistence type="predicted"/>
<dbReference type="InterPro" id="IPR008928">
    <property type="entry name" value="6-hairpin_glycosidase_sf"/>
</dbReference>
<dbReference type="Gene3D" id="1.20.1610.10">
    <property type="entry name" value="alpha-1,2-mannosidases domains"/>
    <property type="match status" value="1"/>
</dbReference>
<dbReference type="PANTHER" id="PTHR12143:SF43">
    <property type="entry name" value="PUTATIVE-RELATED"/>
    <property type="match status" value="1"/>
</dbReference>
<dbReference type="Pfam" id="PF17678">
    <property type="entry name" value="Glyco_hydro_92N"/>
    <property type="match status" value="1"/>
</dbReference>
<evidence type="ECO:0000313" key="7">
    <source>
        <dbReference type="Proteomes" id="UP000282759"/>
    </source>
</evidence>
<dbReference type="Pfam" id="PF07971">
    <property type="entry name" value="Glyco_hydro_92"/>
    <property type="match status" value="1"/>
</dbReference>
<evidence type="ECO:0000256" key="1">
    <source>
        <dbReference type="ARBA" id="ARBA00001913"/>
    </source>
</evidence>
<dbReference type="Gene3D" id="1.20.1050.60">
    <property type="entry name" value="alpha-1,2-mannosidase"/>
    <property type="match status" value="1"/>
</dbReference>
<keyword evidence="3" id="KW-0106">Calcium</keyword>
<dbReference type="GO" id="GO:0006516">
    <property type="term" value="P:glycoprotein catabolic process"/>
    <property type="evidence" value="ECO:0007669"/>
    <property type="project" value="TreeGrafter"/>
</dbReference>
<dbReference type="InterPro" id="IPR050883">
    <property type="entry name" value="PNGase"/>
</dbReference>
<dbReference type="NCBIfam" id="TIGR01180">
    <property type="entry name" value="aman2_put"/>
    <property type="match status" value="1"/>
</dbReference>
<comment type="caution">
    <text evidence="6">The sequence shown here is derived from an EMBL/GenBank/DDBJ whole genome shotgun (WGS) entry which is preliminary data.</text>
</comment>
<dbReference type="GO" id="GO:0005975">
    <property type="term" value="P:carbohydrate metabolic process"/>
    <property type="evidence" value="ECO:0007669"/>
    <property type="project" value="InterPro"/>
</dbReference>
<dbReference type="SUPFAM" id="SSF48208">
    <property type="entry name" value="Six-hairpin glycosidases"/>
    <property type="match status" value="1"/>
</dbReference>
<accession>A0A437MZ06</accession>
<dbReference type="GO" id="GO:0005829">
    <property type="term" value="C:cytosol"/>
    <property type="evidence" value="ECO:0007669"/>
    <property type="project" value="TreeGrafter"/>
</dbReference>
<feature type="domain" description="Glycosyl hydrolase family 92" evidence="4">
    <location>
        <begin position="246"/>
        <end position="736"/>
    </location>
</feature>
<evidence type="ECO:0000259" key="4">
    <source>
        <dbReference type="Pfam" id="PF07971"/>
    </source>
</evidence>
<dbReference type="GO" id="GO:0000224">
    <property type="term" value="F:peptide-N4-(N-acetyl-beta-glucosaminyl)asparagine amidase activity"/>
    <property type="evidence" value="ECO:0007669"/>
    <property type="project" value="TreeGrafter"/>
</dbReference>
<reference evidence="6 7" key="1">
    <citation type="submission" date="2019-01" db="EMBL/GenBank/DDBJ databases">
        <authorList>
            <person name="Chen W.-M."/>
        </authorList>
    </citation>
    <scope>NUCLEOTIDE SEQUENCE [LARGE SCALE GENOMIC DNA]</scope>
    <source>
        <strain evidence="6 7">YBJ-36</strain>
    </source>
</reference>
<name>A0A437MZ06_9SPHI</name>
<dbReference type="Gene3D" id="2.70.98.10">
    <property type="match status" value="1"/>
</dbReference>
<dbReference type="InterPro" id="IPR014718">
    <property type="entry name" value="GH-type_carb-bd"/>
</dbReference>
<organism evidence="6 7">
    <name type="scientific">Mucilaginibacter limnophilus</name>
    <dbReference type="NCBI Taxonomy" id="1932778"/>
    <lineage>
        <taxon>Bacteria</taxon>
        <taxon>Pseudomonadati</taxon>
        <taxon>Bacteroidota</taxon>
        <taxon>Sphingobacteriia</taxon>
        <taxon>Sphingobacteriales</taxon>
        <taxon>Sphingobacteriaceae</taxon>
        <taxon>Mucilaginibacter</taxon>
    </lineage>
</organism>
<gene>
    <name evidence="6" type="ORF">EOD41_02895</name>
</gene>
<evidence type="ECO:0000313" key="6">
    <source>
        <dbReference type="EMBL" id="RVU02902.1"/>
    </source>
</evidence>
<dbReference type="InterPro" id="IPR005887">
    <property type="entry name" value="GH92_a_mannosidase_put"/>
</dbReference>
<dbReference type="GO" id="GO:0030246">
    <property type="term" value="F:carbohydrate binding"/>
    <property type="evidence" value="ECO:0007669"/>
    <property type="project" value="InterPro"/>
</dbReference>
<comment type="cofactor">
    <cofactor evidence="1">
        <name>Ca(2+)</name>
        <dbReference type="ChEBI" id="CHEBI:29108"/>
    </cofactor>
</comment>
<evidence type="ECO:0000259" key="5">
    <source>
        <dbReference type="Pfam" id="PF17678"/>
    </source>
</evidence>
<comment type="subunit">
    <text evidence="2">Monomer.</text>
</comment>
<sequence>MFYPKYFKIVLFLAYIFSLSPVFSQTLTGSGNLKYVDPLIGNVGQLLEPTRPTVQLPNQMMRMYPLRKDYIDDQIAGFPLLVVSHRLGEAFSIKPSVEKITEKSFARKQTYDHDLEVTRPWYYSTYLIEDDITVEYVPGKKAAVYKFQFPQKGEKNLLFNVLNPADAQWQFKSGKEITGVEIYHGDIKIYMYGTFNEKGTFGTLVDNQLSRKTGASGKGVKAWISFPGSAENIEFKYAVSFISAEQAKKNYNNEFNNQGFEALKQAGEKAWDKVINQIKVTGGTEAQKRSFYSALYRCYERPVDITEDGQYYSGYDKQVHKTDRPFYVDDWTWDSYLAHHPLKTLLDPATESDVLNSYIKMYEQSGWLPTFPVLFGDHACMNGFHSTIMFLDAYKKGLRGFDTVKAYQAMLKNANEATMLPWRNGPKGELDDFYHQKGYFPALKKGEKETNEMVHSFEKRQAVAVSLGASYDDWALAQYAKSIGKTDDYETFTKRALNYKNLWSDNEMLFMPKDAEGNFIDIDPKFDGGMGGRDYYAENNGWTYMWQVQHDIPGLIGLMGGKDKFQARLDQLFREPLGRSKFELHSRFPDFTGIVGQFSMGNEPSFHIPYLYNYAGAPWKTQKQIRMLLDVWFKDNIFGIPGDEDGGGMTAFVVFSSMGFYPVTPGIPIYTIGSPLFEKVIIDLPNGKQFKLVANNCSVKNKYIQHAKLDGVEINTPWFTHQQLINGGELVFEMGPKPNKKWGAN</sequence>
<keyword evidence="6" id="KW-0378">Hydrolase</keyword>
<dbReference type="InterPro" id="IPR041371">
    <property type="entry name" value="GH92_N"/>
</dbReference>
<dbReference type="Proteomes" id="UP000282759">
    <property type="component" value="Unassembled WGS sequence"/>
</dbReference>
<dbReference type="OrthoDB" id="9758101at2"/>
<keyword evidence="7" id="KW-1185">Reference proteome</keyword>
<dbReference type="InterPro" id="IPR012939">
    <property type="entry name" value="Glyco_hydro_92"/>
</dbReference>
<feature type="domain" description="Glycosyl hydrolase family 92 N-terminal" evidence="5">
    <location>
        <begin position="35"/>
        <end position="240"/>
    </location>
</feature>